<evidence type="ECO:0000313" key="3">
    <source>
        <dbReference type="Proteomes" id="UP000278222"/>
    </source>
</evidence>
<dbReference type="Pfam" id="PF16868">
    <property type="entry name" value="NMT1_3"/>
    <property type="match status" value="1"/>
</dbReference>
<feature type="signal peptide" evidence="1">
    <location>
        <begin position="1"/>
        <end position="24"/>
    </location>
</feature>
<comment type="caution">
    <text evidence="2">The sequence shown here is derived from an EMBL/GenBank/DDBJ whole genome shotgun (WGS) entry which is preliminary data.</text>
</comment>
<protein>
    <recommendedName>
        <fullName evidence="4">TRAP transporter TAXI family solute receptor</fullName>
    </recommendedName>
</protein>
<dbReference type="Gene3D" id="3.40.190.10">
    <property type="entry name" value="Periplasmic binding protein-like II"/>
    <property type="match status" value="2"/>
</dbReference>
<dbReference type="PANTHER" id="PTHR42941">
    <property type="entry name" value="SLL1037 PROTEIN"/>
    <property type="match status" value="1"/>
</dbReference>
<organism evidence="2 3">
    <name type="scientific">Stella humosa</name>
    <dbReference type="NCBI Taxonomy" id="94"/>
    <lineage>
        <taxon>Bacteria</taxon>
        <taxon>Pseudomonadati</taxon>
        <taxon>Pseudomonadota</taxon>
        <taxon>Alphaproteobacteria</taxon>
        <taxon>Rhodospirillales</taxon>
        <taxon>Stellaceae</taxon>
        <taxon>Stella</taxon>
    </lineage>
</organism>
<dbReference type="SUPFAM" id="SSF53850">
    <property type="entry name" value="Periplasmic binding protein-like II"/>
    <property type="match status" value="1"/>
</dbReference>
<evidence type="ECO:0000256" key="1">
    <source>
        <dbReference type="SAM" id="SignalP"/>
    </source>
</evidence>
<keyword evidence="3" id="KW-1185">Reference proteome</keyword>
<feature type="chain" id="PRO_5017960128" description="TRAP transporter TAXI family solute receptor" evidence="1">
    <location>
        <begin position="25"/>
        <end position="336"/>
    </location>
</feature>
<sequence length="336" mass="35283">MRVLGSLTAIALGAAILAPGLAEAQAPQFFRIGTGGAGGTYFPIGGIIATGISNPPGSRPCDKGGACGVPGLVAIVQSSDGSVGNINAVNSGQMESGIAQSDVTHWAYTGTGLFEGRPKVETLRVIANLFPEHIQVFAKGTGGVTSIEQLKGKKVNYGPPASGTLVGARLFFEVYGLKEKVDVQPEFLNPQPAADRIRDGQLDAAFLIAGTPTAALVELASTVGMTLLPVEGAMREKVLKAIPFWSETTIPAGTYKGIDKEIPTVAVGAWWVTNNKQSEDTVYKVTEALWNKNTRELLDNGHAKGKAILRDNAVKGVSIPFHPGAEKYYKEVGLLK</sequence>
<reference evidence="2 3" key="1">
    <citation type="submission" date="2018-11" db="EMBL/GenBank/DDBJ databases">
        <title>Genomic Encyclopedia of Type Strains, Phase IV (KMG-IV): sequencing the most valuable type-strain genomes for metagenomic binning, comparative biology and taxonomic classification.</title>
        <authorList>
            <person name="Goeker M."/>
        </authorList>
    </citation>
    <scope>NUCLEOTIDE SEQUENCE [LARGE SCALE GENOMIC DNA]</scope>
    <source>
        <strain evidence="2 3">DSM 5900</strain>
    </source>
</reference>
<evidence type="ECO:0008006" key="4">
    <source>
        <dbReference type="Google" id="ProtNLM"/>
    </source>
</evidence>
<evidence type="ECO:0000313" key="2">
    <source>
        <dbReference type="EMBL" id="ROQ01385.1"/>
    </source>
</evidence>
<dbReference type="InterPro" id="IPR011852">
    <property type="entry name" value="TRAP_TAXI"/>
</dbReference>
<keyword evidence="1" id="KW-0732">Signal</keyword>
<dbReference type="EMBL" id="RJKX01000011">
    <property type="protein sequence ID" value="ROQ01385.1"/>
    <property type="molecule type" value="Genomic_DNA"/>
</dbReference>
<name>A0A3N1ME39_9PROT</name>
<dbReference type="Proteomes" id="UP000278222">
    <property type="component" value="Unassembled WGS sequence"/>
</dbReference>
<accession>A0A3N1ME39</accession>
<dbReference type="CDD" id="cd13520">
    <property type="entry name" value="PBP2_TAXI_TRAP"/>
    <property type="match status" value="1"/>
</dbReference>
<dbReference type="OrthoDB" id="8477520at2"/>
<dbReference type="PANTHER" id="PTHR42941:SF1">
    <property type="entry name" value="SLL1037 PROTEIN"/>
    <property type="match status" value="1"/>
</dbReference>
<dbReference type="AlphaFoldDB" id="A0A3N1ME39"/>
<proteinExistence type="predicted"/>
<dbReference type="NCBIfam" id="TIGR02122">
    <property type="entry name" value="TRAP_TAXI"/>
    <property type="match status" value="1"/>
</dbReference>
<gene>
    <name evidence="2" type="ORF">EDC65_0563</name>
</gene>